<proteinExistence type="inferred from homology"/>
<dbReference type="EC" id="5.1.3.2" evidence="4"/>
<reference evidence="8" key="1">
    <citation type="submission" date="2023-12" db="EMBL/GenBank/DDBJ databases">
        <title>Dolosigranulum savutii sp. nov. isolated from human upper respiratory samples collected in Botswana.</title>
        <authorList>
            <person name="Kelly M.S."/>
        </authorList>
    </citation>
    <scope>NUCLEOTIDE SEQUENCE</scope>
    <source>
        <strain evidence="8">MSK294</strain>
    </source>
</reference>
<evidence type="ECO:0000256" key="4">
    <source>
        <dbReference type="ARBA" id="ARBA00013189"/>
    </source>
</evidence>
<dbReference type="EMBL" id="CP142435">
    <property type="protein sequence ID" value="XBC49738.1"/>
    <property type="molecule type" value="Genomic_DNA"/>
</dbReference>
<evidence type="ECO:0000256" key="7">
    <source>
        <dbReference type="ARBA" id="ARBA00023235"/>
    </source>
</evidence>
<keyword evidence="6" id="KW-0520">NAD</keyword>
<dbReference type="GO" id="GO:0005829">
    <property type="term" value="C:cytosol"/>
    <property type="evidence" value="ECO:0007669"/>
    <property type="project" value="TreeGrafter"/>
</dbReference>
<evidence type="ECO:0000313" key="8">
    <source>
        <dbReference type="EMBL" id="XBC49738.1"/>
    </source>
</evidence>
<dbReference type="PANTHER" id="PTHR43725:SF47">
    <property type="entry name" value="UDP-GLUCOSE 4-EPIMERASE"/>
    <property type="match status" value="1"/>
</dbReference>
<dbReference type="KEGG" id="dst:VUQ06_00530"/>
<accession>A0AB74U018</accession>
<sequence>MPYSIAPHRPGDIATSYADVTKAKDVLNWSAQLGIKDMCRDSWNWQKNNPEGYTD</sequence>
<comment type="similarity">
    <text evidence="3">Belongs to the NAD(P)-dependent epimerase/dehydratase family.</text>
</comment>
<dbReference type="Gene3D" id="3.90.25.10">
    <property type="entry name" value="UDP-galactose 4-epimerase, domain 1"/>
    <property type="match status" value="1"/>
</dbReference>
<evidence type="ECO:0000256" key="2">
    <source>
        <dbReference type="ARBA" id="ARBA00001911"/>
    </source>
</evidence>
<evidence type="ECO:0000256" key="6">
    <source>
        <dbReference type="ARBA" id="ARBA00023027"/>
    </source>
</evidence>
<gene>
    <name evidence="8" type="ORF">VUQ06_00530</name>
</gene>
<comment type="catalytic activity">
    <reaction evidence="1">
        <text>UDP-alpha-D-glucose = UDP-alpha-D-galactose</text>
        <dbReference type="Rhea" id="RHEA:22168"/>
        <dbReference type="ChEBI" id="CHEBI:58885"/>
        <dbReference type="ChEBI" id="CHEBI:66914"/>
        <dbReference type="EC" id="5.1.3.2"/>
    </reaction>
</comment>
<name>A0AB74U018_9LACT</name>
<comment type="cofactor">
    <cofactor evidence="2">
        <name>NAD(+)</name>
        <dbReference type="ChEBI" id="CHEBI:57540"/>
    </cofactor>
</comment>
<evidence type="ECO:0000256" key="3">
    <source>
        <dbReference type="ARBA" id="ARBA00007637"/>
    </source>
</evidence>
<organism evidence="8">
    <name type="scientific">Dolosigranulum savutiense</name>
    <dbReference type="NCBI Taxonomy" id="3110288"/>
    <lineage>
        <taxon>Bacteria</taxon>
        <taxon>Bacillati</taxon>
        <taxon>Bacillota</taxon>
        <taxon>Bacilli</taxon>
        <taxon>Lactobacillales</taxon>
        <taxon>Carnobacteriaceae</taxon>
        <taxon>Dolosigranulum</taxon>
    </lineage>
</organism>
<dbReference type="GO" id="GO:0005996">
    <property type="term" value="P:monosaccharide metabolic process"/>
    <property type="evidence" value="ECO:0007669"/>
    <property type="project" value="TreeGrafter"/>
</dbReference>
<dbReference type="AlphaFoldDB" id="A0AB74U018"/>
<dbReference type="InterPro" id="IPR036291">
    <property type="entry name" value="NAD(P)-bd_dom_sf"/>
</dbReference>
<evidence type="ECO:0000256" key="1">
    <source>
        <dbReference type="ARBA" id="ARBA00000083"/>
    </source>
</evidence>
<keyword evidence="7" id="KW-0413">Isomerase</keyword>
<evidence type="ECO:0000256" key="5">
    <source>
        <dbReference type="ARBA" id="ARBA00018569"/>
    </source>
</evidence>
<dbReference type="GO" id="GO:0003978">
    <property type="term" value="F:UDP-glucose 4-epimerase activity"/>
    <property type="evidence" value="ECO:0007669"/>
    <property type="project" value="UniProtKB-EC"/>
</dbReference>
<dbReference type="PANTHER" id="PTHR43725">
    <property type="entry name" value="UDP-GLUCOSE 4-EPIMERASE"/>
    <property type="match status" value="1"/>
</dbReference>
<dbReference type="SUPFAM" id="SSF51735">
    <property type="entry name" value="NAD(P)-binding Rossmann-fold domains"/>
    <property type="match status" value="1"/>
</dbReference>
<protein>
    <recommendedName>
        <fullName evidence="5">UDP-glucose 4-epimerase</fullName>
        <ecNumber evidence="4">5.1.3.2</ecNumber>
    </recommendedName>
</protein>